<keyword evidence="1" id="KW-1185">Reference proteome</keyword>
<reference evidence="1" key="1">
    <citation type="submission" date="2022-06" db="EMBL/GenBank/DDBJ databases">
        <authorList>
            <person name="Berger JAMES D."/>
            <person name="Berger JAMES D."/>
        </authorList>
    </citation>
    <scope>NUCLEOTIDE SEQUENCE [LARGE SCALE GENOMIC DNA]</scope>
</reference>
<proteinExistence type="predicted"/>
<name>A0AA85IUA0_TRIRE</name>
<evidence type="ECO:0000313" key="1">
    <source>
        <dbReference type="Proteomes" id="UP000050795"/>
    </source>
</evidence>
<reference evidence="2 3" key="2">
    <citation type="submission" date="2023-11" db="UniProtKB">
        <authorList>
            <consortium name="WormBaseParasite"/>
        </authorList>
    </citation>
    <scope>IDENTIFICATION</scope>
</reference>
<evidence type="ECO:0000313" key="3">
    <source>
        <dbReference type="WBParaSite" id="TREG1_105720.2"/>
    </source>
</evidence>
<dbReference type="WBParaSite" id="TREG1_105720.1">
    <property type="protein sequence ID" value="TREG1_105720.1"/>
    <property type="gene ID" value="TREG1_105720"/>
</dbReference>
<accession>A0AA85IUA0</accession>
<organism evidence="1 3">
    <name type="scientific">Trichobilharzia regenti</name>
    <name type="common">Nasal bird schistosome</name>
    <dbReference type="NCBI Taxonomy" id="157069"/>
    <lineage>
        <taxon>Eukaryota</taxon>
        <taxon>Metazoa</taxon>
        <taxon>Spiralia</taxon>
        <taxon>Lophotrochozoa</taxon>
        <taxon>Platyhelminthes</taxon>
        <taxon>Trematoda</taxon>
        <taxon>Digenea</taxon>
        <taxon>Strigeidida</taxon>
        <taxon>Schistosomatoidea</taxon>
        <taxon>Schistosomatidae</taxon>
        <taxon>Trichobilharzia</taxon>
    </lineage>
</organism>
<dbReference type="WBParaSite" id="TREG1_105720.3">
    <property type="protein sequence ID" value="TREG1_105720.3"/>
    <property type="gene ID" value="TREG1_105720"/>
</dbReference>
<evidence type="ECO:0000313" key="2">
    <source>
        <dbReference type="WBParaSite" id="TREG1_105720.1"/>
    </source>
</evidence>
<dbReference type="AlphaFoldDB" id="A0AA85IUA0"/>
<dbReference type="WBParaSite" id="TREG1_105720.2">
    <property type="protein sequence ID" value="TREG1_105720.2"/>
    <property type="gene ID" value="TREG1_105720"/>
</dbReference>
<dbReference type="Proteomes" id="UP000050795">
    <property type="component" value="Unassembled WGS sequence"/>
</dbReference>
<protein>
    <submittedName>
        <fullName evidence="2 3">Uncharacterized protein</fullName>
    </submittedName>
</protein>
<sequence>MFPKGIQFANKPWECAVTKFHQFYDYYPTSVIPLNGFYDVPGLIKLWETFINDLKSAIMIEPFNAYQLINAFLSKEFIESDIDSYTCLSSLLSAKCFNKHNELDIHTLGLLISVIKEKFDSISIRRCFPHIFHPLLFSKLNISEDGRYSLSQAELINQLKQLTQFCTTISCDGQLIYNLSQFVPAHFLFNWIQLAYCLTIHEIAHNDKMDYDYCCYTTAIGFLFIIESKNVKQYDVFMKFIVDELWSSLKNFYLQAVDYLSKSSMITCNEELPSDKNDNPNQQNVTEEDIIDCYYEEFGRLLILARLTSNLNCPLQLVLSNQTLDKLTCLLFDRLATLCLQHSGITVHNHASVYRALFSEEHSISVNNWSEFWLKPLVNFM</sequence>